<comment type="caution">
    <text evidence="2">The sequence shown here is derived from an EMBL/GenBank/DDBJ whole genome shotgun (WGS) entry which is preliminary data.</text>
</comment>
<dbReference type="Proteomes" id="UP000245168">
    <property type="component" value="Unassembled WGS sequence"/>
</dbReference>
<dbReference type="OrthoDB" id="7629400at2"/>
<keyword evidence="1" id="KW-0472">Membrane</keyword>
<name>A0A2U2BR91_9PROT</name>
<keyword evidence="1" id="KW-1133">Transmembrane helix</keyword>
<gene>
    <name evidence="2" type="ORF">DDZ18_12155</name>
</gene>
<feature type="transmembrane region" description="Helical" evidence="1">
    <location>
        <begin position="141"/>
        <end position="165"/>
    </location>
</feature>
<evidence type="ECO:0008006" key="4">
    <source>
        <dbReference type="Google" id="ProtNLM"/>
    </source>
</evidence>
<feature type="transmembrane region" description="Helical" evidence="1">
    <location>
        <begin position="39"/>
        <end position="57"/>
    </location>
</feature>
<feature type="transmembrane region" description="Helical" evidence="1">
    <location>
        <begin position="69"/>
        <end position="94"/>
    </location>
</feature>
<keyword evidence="1" id="KW-0812">Transmembrane</keyword>
<evidence type="ECO:0000313" key="2">
    <source>
        <dbReference type="EMBL" id="PWE16516.1"/>
    </source>
</evidence>
<keyword evidence="3" id="KW-1185">Reference proteome</keyword>
<dbReference type="EMBL" id="QEXV01000006">
    <property type="protein sequence ID" value="PWE16516.1"/>
    <property type="molecule type" value="Genomic_DNA"/>
</dbReference>
<proteinExistence type="predicted"/>
<accession>A0A2U2BR91</accession>
<organism evidence="2 3">
    <name type="scientific">Marinicauda salina</name>
    <dbReference type="NCBI Taxonomy" id="2135793"/>
    <lineage>
        <taxon>Bacteria</taxon>
        <taxon>Pseudomonadati</taxon>
        <taxon>Pseudomonadota</taxon>
        <taxon>Alphaproteobacteria</taxon>
        <taxon>Maricaulales</taxon>
        <taxon>Maricaulaceae</taxon>
        <taxon>Marinicauda</taxon>
    </lineage>
</organism>
<reference evidence="3" key="1">
    <citation type="submission" date="2018-05" db="EMBL/GenBank/DDBJ databases">
        <authorList>
            <person name="Liu B.-T."/>
        </authorList>
    </citation>
    <scope>NUCLEOTIDE SEQUENCE [LARGE SCALE GENOMIC DNA]</scope>
    <source>
        <strain evidence="3">WD6-1</strain>
    </source>
</reference>
<evidence type="ECO:0000313" key="3">
    <source>
        <dbReference type="Proteomes" id="UP000245168"/>
    </source>
</evidence>
<dbReference type="RefSeq" id="WP_109253671.1">
    <property type="nucleotide sequence ID" value="NZ_QEXV01000006.1"/>
</dbReference>
<evidence type="ECO:0000256" key="1">
    <source>
        <dbReference type="SAM" id="Phobius"/>
    </source>
</evidence>
<protein>
    <recommendedName>
        <fullName evidence="4">DUF4199 domain-containing protein</fullName>
    </recommendedName>
</protein>
<dbReference type="AlphaFoldDB" id="A0A2U2BR91"/>
<sequence length="175" mass="19024">MNLHAAFLPGRRADADDYWLGLGVVALLDAIRLSVFPAGTGWLVWLFVLVLLFVVHANRLRDASRPRALALAPIGAGVLAKTLGATVGITAAIWPVYLEFLDRRGIDLADAEAVERAARDQALMEDFQAWMLDQETMMIDALAAGGWPSMIAFWGVVFALGFWFAGMTARGPRPA</sequence>